<reference evidence="1" key="1">
    <citation type="journal article" date="2020" name="Stud. Mycol.">
        <title>101 Dothideomycetes genomes: a test case for predicting lifestyles and emergence of pathogens.</title>
        <authorList>
            <person name="Haridas S."/>
            <person name="Albert R."/>
            <person name="Binder M."/>
            <person name="Bloem J."/>
            <person name="Labutti K."/>
            <person name="Salamov A."/>
            <person name="Andreopoulos B."/>
            <person name="Baker S."/>
            <person name="Barry K."/>
            <person name="Bills G."/>
            <person name="Bluhm B."/>
            <person name="Cannon C."/>
            <person name="Castanera R."/>
            <person name="Culley D."/>
            <person name="Daum C."/>
            <person name="Ezra D."/>
            <person name="Gonzalez J."/>
            <person name="Henrissat B."/>
            <person name="Kuo A."/>
            <person name="Liang C."/>
            <person name="Lipzen A."/>
            <person name="Lutzoni F."/>
            <person name="Magnuson J."/>
            <person name="Mondo S."/>
            <person name="Nolan M."/>
            <person name="Ohm R."/>
            <person name="Pangilinan J."/>
            <person name="Park H.-J."/>
            <person name="Ramirez L."/>
            <person name="Alfaro M."/>
            <person name="Sun H."/>
            <person name="Tritt A."/>
            <person name="Yoshinaga Y."/>
            <person name="Zwiers L.-H."/>
            <person name="Turgeon B."/>
            <person name="Goodwin S."/>
            <person name="Spatafora J."/>
            <person name="Crous P."/>
            <person name="Grigoriev I."/>
        </authorList>
    </citation>
    <scope>NUCLEOTIDE SEQUENCE</scope>
    <source>
        <strain evidence="1">CBS 207.26</strain>
    </source>
</reference>
<name>A0A6A6DRH3_9PEZI</name>
<keyword evidence="2" id="KW-1185">Reference proteome</keyword>
<dbReference type="AlphaFoldDB" id="A0A6A6DRH3"/>
<gene>
    <name evidence="1" type="ORF">K469DRAFT_254384</name>
</gene>
<proteinExistence type="predicted"/>
<dbReference type="EMBL" id="ML994651">
    <property type="protein sequence ID" value="KAF2181633.1"/>
    <property type="molecule type" value="Genomic_DNA"/>
</dbReference>
<evidence type="ECO:0000313" key="1">
    <source>
        <dbReference type="EMBL" id="KAF2181633.1"/>
    </source>
</evidence>
<protein>
    <submittedName>
        <fullName evidence="1">Uncharacterized protein</fullName>
    </submittedName>
</protein>
<evidence type="ECO:0000313" key="2">
    <source>
        <dbReference type="Proteomes" id="UP000800200"/>
    </source>
</evidence>
<organism evidence="1 2">
    <name type="scientific">Zopfia rhizophila CBS 207.26</name>
    <dbReference type="NCBI Taxonomy" id="1314779"/>
    <lineage>
        <taxon>Eukaryota</taxon>
        <taxon>Fungi</taxon>
        <taxon>Dikarya</taxon>
        <taxon>Ascomycota</taxon>
        <taxon>Pezizomycotina</taxon>
        <taxon>Dothideomycetes</taxon>
        <taxon>Dothideomycetes incertae sedis</taxon>
        <taxon>Zopfiaceae</taxon>
        <taxon>Zopfia</taxon>
    </lineage>
</organism>
<sequence>MLGWVLGVHGLDDGFPFWIDGFQEDGGYSVPTRQRIRFCSAHQFEELSRFWVYSSVLFPRVGKHIICHIVNRDTNWMILEIGSHTWQVLLYWNLRCVQKRGQPKTTMMQKSRAPHCARSNNDLPSSLYRRLRRAGSSLDDVHPGSTQIRIKCHLRYLVAI</sequence>
<dbReference type="Proteomes" id="UP000800200">
    <property type="component" value="Unassembled WGS sequence"/>
</dbReference>
<accession>A0A6A6DRH3</accession>